<evidence type="ECO:0000256" key="1">
    <source>
        <dbReference type="SAM" id="MobiDB-lite"/>
    </source>
</evidence>
<protein>
    <submittedName>
        <fullName evidence="2">Uncharacterized protein</fullName>
    </submittedName>
</protein>
<proteinExistence type="predicted"/>
<evidence type="ECO:0000313" key="3">
    <source>
        <dbReference type="Proteomes" id="UP000240916"/>
    </source>
</evidence>
<gene>
    <name evidence="2" type="ORF">SEA_SUPERPHIKIMAN_69</name>
</gene>
<evidence type="ECO:0000313" key="2">
    <source>
        <dbReference type="EMBL" id="ATS92912.1"/>
    </source>
</evidence>
<dbReference type="EMBL" id="MF919534">
    <property type="protein sequence ID" value="ATS92912.1"/>
    <property type="molecule type" value="Genomic_DNA"/>
</dbReference>
<dbReference type="Proteomes" id="UP000240916">
    <property type="component" value="Segment"/>
</dbReference>
<sequence length="97" mass="10432">MSSEAQNVIADVIGKHRPIDSRDGEDGLCSCGWQEGVRWGPPTCAEHLAEEIDKALGGLTRETVREQVPYGNSTAGVMPPAPNPRTGTRWVSGWSEA</sequence>
<reference evidence="2 3" key="1">
    <citation type="submission" date="2017-09" db="EMBL/GenBank/DDBJ databases">
        <authorList>
            <person name="Pradhan P."/>
            <person name="Aluri L.S."/>
            <person name="Anandarajan D."/>
            <person name="Beiriger J.C."/>
            <person name="Bethamcharla R."/>
            <person name="Betini N."/>
            <person name="Bhatt S.D."/>
            <person name="Chengalvala S."/>
            <person name="Cox N.E."/>
            <person name="Delvadia B.P."/>
            <person name="Desai A.S."/>
            <person name="Devaney A.M."/>
            <person name="Doyle B.K."/>
            <person name="Edgerton A.O."/>
            <person name="Erlich M.C."/>
            <person name="Fitzpatrick K.C."/>
            <person name="Gajjar E.A."/>
            <person name="Ganguly A."/>
            <person name="Gill R.S."/>
            <person name="Goldman M.G."/>
            <person name="Good P.M."/>
            <person name="Gupta N."/>
            <person name="Haddad L.M."/>
            <person name="Han E.J."/>
            <person name="Jain S."/>
            <person name="Jiang A."/>
            <person name="Jurgielewicz A.D."/>
            <person name="Kainth D.K."/>
            <person name="Karam J.M."/>
            <person name="Kodavatiganti M."/>
            <person name="Kriete S.J."/>
            <person name="MacDonald C.E."/>
            <person name="Maret J.P."/>
            <person name="Mathew A.E."/>
            <person name="Nako S."/>
            <person name="Natrajan M."/>
            <person name="Nishu N.M."/>
            <person name="Parikh A."/>
            <person name="Patel N."/>
            <person name="Patel P.D."/>
            <person name="Patel S."/>
            <person name="Patra K."/>
            <person name="Pumpuckdee D."/>
            <person name="Rai K."/>
            <person name="Ramanathan A."/>
            <person name="Sarkar A."/>
            <person name="Schaffer B.L."/>
            <person name="Shah P."/>
            <person name="Tata R.K."/>
            <person name="Tawfik A.H."/>
            <person name="Thuremella B.T."/>
            <person name="Toma J."/>
            <person name="Tran T.L."/>
            <person name="Veera S."/>
            <person name="Vemulapalli V.K."/>
            <person name="Vidas T.V."/>
            <person name="Vieira K.S."/>
            <person name="Vijayakumar G."/>
            <person name="Walor T.A."/>
            <person name="White C.R."/>
            <person name="Wong B.M."/>
            <person name="Zhao Sl."/>
            <person name="McDonald M.T."/>
            <person name="Dalia R."/>
            <person name="Little J.L."/>
            <person name="Gurney S.M.R."/>
            <person name="Bollivar D.W."/>
            <person name="Garlena R.A."/>
            <person name="Russell D.A."/>
            <person name="Pope W.H."/>
            <person name="Jacobs-Sera D."/>
            <person name="Hendrix R.W."/>
            <person name="Hatfull G.F."/>
        </authorList>
    </citation>
    <scope>NUCLEOTIDE SEQUENCE [LARGE SCALE GENOMIC DNA]</scope>
</reference>
<organism evidence="2 3">
    <name type="scientific">Mycobacterium phage Superphikiman</name>
    <dbReference type="NCBI Taxonomy" id="2041551"/>
    <lineage>
        <taxon>Viruses</taxon>
        <taxon>Duplodnaviria</taxon>
        <taxon>Heunggongvirae</taxon>
        <taxon>Uroviricota</taxon>
        <taxon>Caudoviricetes</taxon>
        <taxon>Omegavirus</taxon>
        <taxon>Omegavirus courthouse</taxon>
    </lineage>
</organism>
<name>A0A2D2W474_9CAUD</name>
<feature type="region of interest" description="Disordered" evidence="1">
    <location>
        <begin position="70"/>
        <end position="97"/>
    </location>
</feature>
<accession>A0A2D2W474</accession>